<dbReference type="Pfam" id="PF14542">
    <property type="entry name" value="Acetyltransf_CG"/>
    <property type="match status" value="1"/>
</dbReference>
<evidence type="ECO:0000313" key="2">
    <source>
        <dbReference type="EMBL" id="ROS00966.1"/>
    </source>
</evidence>
<dbReference type="InterPro" id="IPR045057">
    <property type="entry name" value="Gcn5-rel_NAT"/>
</dbReference>
<accession>A0A3N2DMD7</accession>
<name>A0A3N2DMD7_9GAMM</name>
<keyword evidence="3" id="KW-1185">Reference proteome</keyword>
<gene>
    <name evidence="2" type="ORF">EDC56_1389</name>
</gene>
<dbReference type="PANTHER" id="PTHR31435:SF9">
    <property type="entry name" value="PROTEIN NATD1"/>
    <property type="match status" value="1"/>
</dbReference>
<evidence type="ECO:0000259" key="1">
    <source>
        <dbReference type="PROSITE" id="PS51729"/>
    </source>
</evidence>
<comment type="caution">
    <text evidence="2">The sequence shown here is derived from an EMBL/GenBank/DDBJ whole genome shotgun (WGS) entry which is preliminary data.</text>
</comment>
<sequence length="91" mass="10447">MSDSKTDSGHLMRVEHRPEEQRFVIIDGSKVAELQYSLLTNNRCDFHHTYVPFSMRGKGYAELLVEVGLAWSRAEGYQSCASCRYVAKFLQ</sequence>
<reference evidence="2 3" key="1">
    <citation type="submission" date="2018-11" db="EMBL/GenBank/DDBJ databases">
        <title>Genomic Encyclopedia of Type Strains, Phase IV (KMG-IV): sequencing the most valuable type-strain genomes for metagenomic binning, comparative biology and taxonomic classification.</title>
        <authorList>
            <person name="Goeker M."/>
        </authorList>
    </citation>
    <scope>NUCLEOTIDE SEQUENCE [LARGE SCALE GENOMIC DNA]</scope>
    <source>
        <strain evidence="2 3">DSM 100316</strain>
    </source>
</reference>
<dbReference type="Proteomes" id="UP000275394">
    <property type="component" value="Unassembled WGS sequence"/>
</dbReference>
<feature type="domain" description="N-acetyltransferase" evidence="1">
    <location>
        <begin position="15"/>
        <end position="91"/>
    </location>
</feature>
<organism evidence="2 3">
    <name type="scientific">Sinobacterium caligoides</name>
    <dbReference type="NCBI Taxonomy" id="933926"/>
    <lineage>
        <taxon>Bacteria</taxon>
        <taxon>Pseudomonadati</taxon>
        <taxon>Pseudomonadota</taxon>
        <taxon>Gammaproteobacteria</taxon>
        <taxon>Cellvibrionales</taxon>
        <taxon>Spongiibacteraceae</taxon>
        <taxon>Sinobacterium</taxon>
    </lineage>
</organism>
<dbReference type="InterPro" id="IPR031165">
    <property type="entry name" value="GNAT_YJDJ"/>
</dbReference>
<dbReference type="InterPro" id="IPR016181">
    <property type="entry name" value="Acyl_CoA_acyltransferase"/>
</dbReference>
<dbReference type="EMBL" id="RKHR01000004">
    <property type="protein sequence ID" value="ROS00966.1"/>
    <property type="molecule type" value="Genomic_DNA"/>
</dbReference>
<protein>
    <recommendedName>
        <fullName evidence="1">N-acetyltransferase domain-containing protein</fullName>
    </recommendedName>
</protein>
<proteinExistence type="predicted"/>
<dbReference type="PANTHER" id="PTHR31435">
    <property type="entry name" value="PROTEIN NATD1"/>
    <property type="match status" value="1"/>
</dbReference>
<dbReference type="PROSITE" id="PS51729">
    <property type="entry name" value="GNAT_YJDJ"/>
    <property type="match status" value="1"/>
</dbReference>
<dbReference type="RefSeq" id="WP_211333597.1">
    <property type="nucleotide sequence ID" value="NZ_RKHR01000004.1"/>
</dbReference>
<dbReference type="AlphaFoldDB" id="A0A3N2DMD7"/>
<dbReference type="Gene3D" id="3.40.630.30">
    <property type="match status" value="1"/>
</dbReference>
<dbReference type="SUPFAM" id="SSF55729">
    <property type="entry name" value="Acyl-CoA N-acyltransferases (Nat)"/>
    <property type="match status" value="1"/>
</dbReference>
<evidence type="ECO:0000313" key="3">
    <source>
        <dbReference type="Proteomes" id="UP000275394"/>
    </source>
</evidence>